<accession>A0A3D8SCY0</accession>
<proteinExistence type="predicted"/>
<evidence type="ECO:0000313" key="2">
    <source>
        <dbReference type="Proteomes" id="UP000256690"/>
    </source>
</evidence>
<name>A0A3D8SCY0_9EURO</name>
<evidence type="ECO:0000313" key="1">
    <source>
        <dbReference type="EMBL" id="RDW83628.1"/>
    </source>
</evidence>
<keyword evidence="2" id="KW-1185">Reference proteome</keyword>
<dbReference type="Proteomes" id="UP000256690">
    <property type="component" value="Unassembled WGS sequence"/>
</dbReference>
<protein>
    <submittedName>
        <fullName evidence="1">Uncharacterized protein</fullName>
    </submittedName>
</protein>
<sequence length="311" mass="35131">MAPEQTIKPLEPIPNGKKSVCFALSRPENSARFASMCVEDAIRIRSLMQGVSAVLFKADIELDVRTRDISKTFRRFQDWITVMGMDEDESNLENAHITKAENINMRINHPLNILSSNNTLLNGCRVWLKALKTAMEGLVRKLGDLESGVPFAALEEAMYRQLEYAVEAIDKLDTLPSVEEIKLSRQAEIEHEEEDEYVDCEAYAGATGLAAGGFADIVWAEDDPHTLEDEVVVLEEEDDCEHVILDQTVLLSREDAEHVILDQTVLLSREDAHFGIMDQTVLLSREDALFDVMDQTVLLSREDFEDEWESV</sequence>
<dbReference type="RefSeq" id="XP_026604966.1">
    <property type="nucleotide sequence ID" value="XM_026745970.1"/>
</dbReference>
<dbReference type="EMBL" id="PVWQ01000004">
    <property type="protein sequence ID" value="RDW83628.1"/>
    <property type="molecule type" value="Genomic_DNA"/>
</dbReference>
<reference evidence="1 2" key="1">
    <citation type="journal article" date="2018" name="IMA Fungus">
        <title>IMA Genome-F 9: Draft genome sequence of Annulohypoxylon stygium, Aspergillus mulundensis, Berkeleyomyces basicola (syn. Thielaviopsis basicola), Ceratocystis smalleyi, two Cercospora beticola strains, Coleophoma cylindrospora, Fusarium fracticaudum, Phialophora cf. hyalina, and Morchella septimelata.</title>
        <authorList>
            <person name="Wingfield B.D."/>
            <person name="Bills G.F."/>
            <person name="Dong Y."/>
            <person name="Huang W."/>
            <person name="Nel W.J."/>
            <person name="Swalarsk-Parry B.S."/>
            <person name="Vaghefi N."/>
            <person name="Wilken P.M."/>
            <person name="An Z."/>
            <person name="de Beer Z.W."/>
            <person name="De Vos L."/>
            <person name="Chen L."/>
            <person name="Duong T.A."/>
            <person name="Gao Y."/>
            <person name="Hammerbacher A."/>
            <person name="Kikkert J.R."/>
            <person name="Li Y."/>
            <person name="Li H."/>
            <person name="Li K."/>
            <person name="Li Q."/>
            <person name="Liu X."/>
            <person name="Ma X."/>
            <person name="Naidoo K."/>
            <person name="Pethybridge S.J."/>
            <person name="Sun J."/>
            <person name="Steenkamp E.T."/>
            <person name="van der Nest M.A."/>
            <person name="van Wyk S."/>
            <person name="Wingfield M.J."/>
            <person name="Xiong C."/>
            <person name="Yue Q."/>
            <person name="Zhang X."/>
        </authorList>
    </citation>
    <scope>NUCLEOTIDE SEQUENCE [LARGE SCALE GENOMIC DNA]</scope>
    <source>
        <strain evidence="1 2">DSM 5745</strain>
    </source>
</reference>
<organism evidence="1 2">
    <name type="scientific">Aspergillus mulundensis</name>
    <dbReference type="NCBI Taxonomy" id="1810919"/>
    <lineage>
        <taxon>Eukaryota</taxon>
        <taxon>Fungi</taxon>
        <taxon>Dikarya</taxon>
        <taxon>Ascomycota</taxon>
        <taxon>Pezizomycotina</taxon>
        <taxon>Eurotiomycetes</taxon>
        <taxon>Eurotiomycetidae</taxon>
        <taxon>Eurotiales</taxon>
        <taxon>Aspergillaceae</taxon>
        <taxon>Aspergillus</taxon>
        <taxon>Aspergillus subgen. Nidulantes</taxon>
    </lineage>
</organism>
<dbReference type="AlphaFoldDB" id="A0A3D8SCY0"/>
<comment type="caution">
    <text evidence="1">The sequence shown here is derived from an EMBL/GenBank/DDBJ whole genome shotgun (WGS) entry which is preliminary data.</text>
</comment>
<dbReference type="GeneID" id="38114324"/>
<gene>
    <name evidence="1" type="ORF">DSM5745_03954</name>
</gene>